<evidence type="ECO:0000256" key="2">
    <source>
        <dbReference type="SAM" id="Coils"/>
    </source>
</evidence>
<dbReference type="PROSITE" id="PS50005">
    <property type="entry name" value="TPR"/>
    <property type="match status" value="1"/>
</dbReference>
<proteinExistence type="predicted"/>
<dbReference type="Pfam" id="PF13540">
    <property type="entry name" value="RCC1_2"/>
    <property type="match status" value="1"/>
</dbReference>
<sequence>MAVFKCKMCGGALEVQPEQTTAVCGYCGTQQTLPRLDSDQRASLYDRASHYRRNNEYDKAAALYEQLLNEDAADAEAYWSLVLCRYGVEYVEDPATHARIPTINRTQFTSVFDDENYRSALAHAGVGQRAIYEREAEAINRIQKGILEISEREAPFDVFLCYKETDANGRRTPDSVLAGDLYRELTQEGFRVFFARVTLEDKLGTAYEPYIFSALQSARVMVVLGTRPDHFNAVWVKNEWSRYLALIRGGAKKTLIPAYRDMDPYDLPEEFSHLQALDMGRLGFMQDLVHGIRKLTGAPQPMAGSAPQPAAPQAAPQAAPVPAAAPLLRRAFLFLEDGDWASADEYCERVLDLEPENAEAYLGKLMAELRCSRREALRACQAPFDGSDNYQKALRFGGAALKEELSGAAKTVREREAQRRLQARYEAAARRLQEPCTPEAYREAAAAFAHISGYRDADARAQDCLRRAEELEKETKYAAALARQQEDAIPALQEAAGLFAALTGYRDADARAQDCLRRAEELEQRRAAEQAQRLRTQKRLRRTAIIALPAALALLVISIVLMPVISYRQAEKLLQAGRYEEAASAFAELDDYADAAERALACRYVGAEALLEAEQYNEAAAAFAALGDYEDSAERALACRYAKAEVLLEAGRYEEAAAAFAELDDYADATERSQSLFYQQAESLLEAGRTPEAAIAFGRADGYRDARARSAALWAGVAQRDAVAAGWNYTIGLRADGTAIATGWSPPGGRDVSGWHDLVAVAAGVYHTVGLRADGTAVATGYNEYGQCDVSDWRDLVAVAAGGS</sequence>
<feature type="coiled-coil region" evidence="2">
    <location>
        <begin position="505"/>
        <end position="539"/>
    </location>
</feature>
<feature type="non-terminal residue" evidence="5">
    <location>
        <position position="804"/>
    </location>
</feature>
<dbReference type="Pfam" id="PF13676">
    <property type="entry name" value="TIR_2"/>
    <property type="match status" value="1"/>
</dbReference>
<dbReference type="SMART" id="SM00028">
    <property type="entry name" value="TPR"/>
    <property type="match status" value="2"/>
</dbReference>
<comment type="caution">
    <text evidence="5">The sequence shown here is derived from an EMBL/GenBank/DDBJ whole genome shotgun (WGS) entry which is preliminary data.</text>
</comment>
<dbReference type="SUPFAM" id="SSF50985">
    <property type="entry name" value="RCC1/BLIP-II"/>
    <property type="match status" value="1"/>
</dbReference>
<feature type="repeat" description="TPR" evidence="1">
    <location>
        <begin position="324"/>
        <end position="357"/>
    </location>
</feature>
<dbReference type="InterPro" id="IPR019734">
    <property type="entry name" value="TPR_rpt"/>
</dbReference>
<keyword evidence="3" id="KW-1133">Transmembrane helix</keyword>
<dbReference type="InterPro" id="IPR011990">
    <property type="entry name" value="TPR-like_helical_dom_sf"/>
</dbReference>
<keyword evidence="2" id="KW-0175">Coiled coil</keyword>
<name>A0A9D1N2H3_9FIRM</name>
<dbReference type="Gene3D" id="3.40.50.10140">
    <property type="entry name" value="Toll/interleukin-1 receptor homology (TIR) domain"/>
    <property type="match status" value="1"/>
</dbReference>
<dbReference type="EMBL" id="DVNZ01000010">
    <property type="protein sequence ID" value="HIU93562.1"/>
    <property type="molecule type" value="Genomic_DNA"/>
</dbReference>
<organism evidence="5 6">
    <name type="scientific">Candidatus Aphodomorpha intestinavium</name>
    <dbReference type="NCBI Taxonomy" id="2840672"/>
    <lineage>
        <taxon>Bacteria</taxon>
        <taxon>Bacillati</taxon>
        <taxon>Bacillota</taxon>
        <taxon>Clostridia</taxon>
        <taxon>Eubacteriales</taxon>
        <taxon>Candidatus Aphodomorpha</taxon>
    </lineage>
</organism>
<dbReference type="AlphaFoldDB" id="A0A9D1N2H3"/>
<dbReference type="SUPFAM" id="SSF52200">
    <property type="entry name" value="Toll/Interleukin receptor TIR domain"/>
    <property type="match status" value="1"/>
</dbReference>
<keyword evidence="3" id="KW-0472">Membrane</keyword>
<protein>
    <submittedName>
        <fullName evidence="5">TIR domain-containing protein</fullName>
    </submittedName>
</protein>
<accession>A0A9D1N2H3</accession>
<gene>
    <name evidence="5" type="ORF">IAD24_00240</name>
</gene>
<dbReference type="Gene3D" id="1.25.40.10">
    <property type="entry name" value="Tetratricopeptide repeat domain"/>
    <property type="match status" value="3"/>
</dbReference>
<evidence type="ECO:0000256" key="1">
    <source>
        <dbReference type="PROSITE-ProRule" id="PRU00339"/>
    </source>
</evidence>
<dbReference type="GO" id="GO:0007165">
    <property type="term" value="P:signal transduction"/>
    <property type="evidence" value="ECO:0007669"/>
    <property type="project" value="InterPro"/>
</dbReference>
<dbReference type="SUPFAM" id="SSF48452">
    <property type="entry name" value="TPR-like"/>
    <property type="match status" value="1"/>
</dbReference>
<keyword evidence="1" id="KW-0802">TPR repeat</keyword>
<feature type="transmembrane region" description="Helical" evidence="3">
    <location>
        <begin position="543"/>
        <end position="565"/>
    </location>
</feature>
<evidence type="ECO:0000259" key="4">
    <source>
        <dbReference type="Pfam" id="PF13676"/>
    </source>
</evidence>
<dbReference type="Gene3D" id="2.130.10.30">
    <property type="entry name" value="Regulator of chromosome condensation 1/beta-lactamase-inhibitor protein II"/>
    <property type="match status" value="1"/>
</dbReference>
<dbReference type="InterPro" id="IPR009091">
    <property type="entry name" value="RCC1/BLIP-II"/>
</dbReference>
<evidence type="ECO:0000313" key="5">
    <source>
        <dbReference type="EMBL" id="HIU93562.1"/>
    </source>
</evidence>
<feature type="domain" description="TIR" evidence="4">
    <location>
        <begin position="158"/>
        <end position="280"/>
    </location>
</feature>
<keyword evidence="3" id="KW-0812">Transmembrane</keyword>
<evidence type="ECO:0000256" key="3">
    <source>
        <dbReference type="SAM" id="Phobius"/>
    </source>
</evidence>
<dbReference type="Proteomes" id="UP000824128">
    <property type="component" value="Unassembled WGS sequence"/>
</dbReference>
<reference evidence="5" key="2">
    <citation type="journal article" date="2021" name="PeerJ">
        <title>Extensive microbial diversity within the chicken gut microbiome revealed by metagenomics and culture.</title>
        <authorList>
            <person name="Gilroy R."/>
            <person name="Ravi A."/>
            <person name="Getino M."/>
            <person name="Pursley I."/>
            <person name="Horton D.L."/>
            <person name="Alikhan N.F."/>
            <person name="Baker D."/>
            <person name="Gharbi K."/>
            <person name="Hall N."/>
            <person name="Watson M."/>
            <person name="Adriaenssens E.M."/>
            <person name="Foster-Nyarko E."/>
            <person name="Jarju S."/>
            <person name="Secka A."/>
            <person name="Antonio M."/>
            <person name="Oren A."/>
            <person name="Chaudhuri R.R."/>
            <person name="La Ragione R."/>
            <person name="Hildebrand F."/>
            <person name="Pallen M.J."/>
        </authorList>
    </citation>
    <scope>NUCLEOTIDE SEQUENCE</scope>
    <source>
        <strain evidence="5">ChiGjej2B2-16831</strain>
    </source>
</reference>
<dbReference type="InterPro" id="IPR000157">
    <property type="entry name" value="TIR_dom"/>
</dbReference>
<reference evidence="5" key="1">
    <citation type="submission" date="2020-10" db="EMBL/GenBank/DDBJ databases">
        <authorList>
            <person name="Gilroy R."/>
        </authorList>
    </citation>
    <scope>NUCLEOTIDE SEQUENCE</scope>
    <source>
        <strain evidence="5">ChiGjej2B2-16831</strain>
    </source>
</reference>
<dbReference type="InterPro" id="IPR035897">
    <property type="entry name" value="Toll_tir_struct_dom_sf"/>
</dbReference>
<evidence type="ECO:0000313" key="6">
    <source>
        <dbReference type="Proteomes" id="UP000824128"/>
    </source>
</evidence>